<feature type="transmembrane region" description="Helical" evidence="2">
    <location>
        <begin position="273"/>
        <end position="291"/>
    </location>
</feature>
<dbReference type="Pfam" id="PF05707">
    <property type="entry name" value="Zot"/>
    <property type="match status" value="1"/>
</dbReference>
<gene>
    <name evidence="4" type="ORF">VMB_21740</name>
</gene>
<feature type="compositionally biased region" description="Low complexity" evidence="1">
    <location>
        <begin position="324"/>
        <end position="335"/>
    </location>
</feature>
<evidence type="ECO:0000313" key="5">
    <source>
        <dbReference type="Proteomes" id="UP000004827"/>
    </source>
</evidence>
<dbReference type="Proteomes" id="UP000004827">
    <property type="component" value="Unassembled WGS sequence"/>
</dbReference>
<organism evidence="4 5">
    <name type="scientific">Vibrio mimicus VM603</name>
    <dbReference type="NCBI Taxonomy" id="671074"/>
    <lineage>
        <taxon>Bacteria</taxon>
        <taxon>Pseudomonadati</taxon>
        <taxon>Pseudomonadota</taxon>
        <taxon>Gammaproteobacteria</taxon>
        <taxon>Vibrionales</taxon>
        <taxon>Vibrionaceae</taxon>
        <taxon>Vibrio</taxon>
    </lineage>
</organism>
<evidence type="ECO:0000259" key="3">
    <source>
        <dbReference type="Pfam" id="PF05707"/>
    </source>
</evidence>
<evidence type="ECO:0000256" key="2">
    <source>
        <dbReference type="SAM" id="Phobius"/>
    </source>
</evidence>
<dbReference type="RefSeq" id="WP_000974151.1">
    <property type="nucleotide sequence ID" value="NZ_ACYU01000108.1"/>
</dbReference>
<feature type="compositionally biased region" description="Polar residues" evidence="1">
    <location>
        <begin position="306"/>
        <end position="323"/>
    </location>
</feature>
<keyword evidence="2" id="KW-1133">Transmembrane helix</keyword>
<evidence type="ECO:0000313" key="4">
    <source>
        <dbReference type="EMBL" id="EEW06595.1"/>
    </source>
</evidence>
<proteinExistence type="predicted"/>
<dbReference type="AlphaFoldDB" id="D2YF77"/>
<protein>
    <recommendedName>
        <fullName evidence="3">Zona occludens toxin N-terminal domain-containing protein</fullName>
    </recommendedName>
</protein>
<dbReference type="EMBL" id="ACYU01000108">
    <property type="protein sequence ID" value="EEW06595.1"/>
    <property type="molecule type" value="Genomic_DNA"/>
</dbReference>
<dbReference type="InterPro" id="IPR008900">
    <property type="entry name" value="Zot_N"/>
</dbReference>
<dbReference type="InterPro" id="IPR027417">
    <property type="entry name" value="P-loop_NTPase"/>
</dbReference>
<feature type="region of interest" description="Disordered" evidence="1">
    <location>
        <begin position="306"/>
        <end position="346"/>
    </location>
</feature>
<sequence>MAIFIRTGANGSYKSAYTAYFTIFEALKAGRVVVTNIEGMEPLPEIEKRFDMQFPSTTRLIRIFSRDLKGKELWQHFFCWCPIGALIVIDECQDIFSKNIGFRMEKVFYRPLSEFLPLLPPDYENFFNSRYVPVDMSQLKPCEMDDRGMAEYDEDGRIIYPQSFNEGFMRHRKYNWDIHLLSPDWGQIDTAIRACAEECYFHKGRDAYFWAVRKPYIFKHAKNVSTPVIPKGKDPNVTKKKIPLDAFLLYKSTSTGNAQNGKGVNMLLSNPKILAALIIGILSMGYFLYGLSNLVFGSSKTVANTAAQTSGTPSSAQSSTGVDQASGQNSAAVSSGGNGGQAGALSSAPSHRIDSIKQMLGLYDLQTLYYTGHTTRKSKERGFQFFVTLEARTPEGTYYLDDAFLKANDIAYVHYDECLLKLTKENITINVTCKPRLREPVADRQGQPQQVQLGALF</sequence>
<evidence type="ECO:0000256" key="1">
    <source>
        <dbReference type="SAM" id="MobiDB-lite"/>
    </source>
</evidence>
<comment type="caution">
    <text evidence="4">The sequence shown here is derived from an EMBL/GenBank/DDBJ whole genome shotgun (WGS) entry which is preliminary data.</text>
</comment>
<reference evidence="4 5" key="1">
    <citation type="journal article" date="2009" name="BMC Evol. Biol.">
        <title>Genomic taxonomy of Vibrios.</title>
        <authorList>
            <person name="Thompson C.C."/>
            <person name="Vicente A.C."/>
            <person name="Souza R.C."/>
            <person name="Vasconcelos A.T."/>
            <person name="Vesth T."/>
            <person name="Alves N.Jr."/>
            <person name="Ussery D.W."/>
            <person name="Iida T."/>
            <person name="Thompson F.L."/>
        </authorList>
    </citation>
    <scope>NUCLEOTIDE SEQUENCE [LARGE SCALE GENOMIC DNA]</scope>
    <source>
        <strain evidence="4 5">VM603</strain>
    </source>
</reference>
<name>D2YF77_VIBMI</name>
<accession>D2YF77</accession>
<keyword evidence="2" id="KW-0812">Transmembrane</keyword>
<feature type="domain" description="Zona occludens toxin N-terminal" evidence="3">
    <location>
        <begin position="2"/>
        <end position="256"/>
    </location>
</feature>
<keyword evidence="2" id="KW-0472">Membrane</keyword>
<dbReference type="Gene3D" id="3.40.50.300">
    <property type="entry name" value="P-loop containing nucleotide triphosphate hydrolases"/>
    <property type="match status" value="1"/>
</dbReference>